<feature type="domain" description="DNA-directed DNA polymerase family B exonuclease" evidence="22">
    <location>
        <begin position="171"/>
        <end position="406"/>
    </location>
</feature>
<dbReference type="Pfam" id="PF14260">
    <property type="entry name" value="zf-C4pol"/>
    <property type="match status" value="1"/>
</dbReference>
<dbReference type="PANTHER" id="PTHR10322">
    <property type="entry name" value="DNA POLYMERASE CATALYTIC SUBUNIT"/>
    <property type="match status" value="1"/>
</dbReference>
<evidence type="ECO:0000256" key="9">
    <source>
        <dbReference type="ARBA" id="ARBA00022723"/>
    </source>
</evidence>
<keyword evidence="4 20" id="KW-0004">4Fe-4S</keyword>
<dbReference type="GO" id="GO:0006287">
    <property type="term" value="P:base-excision repair, gap-filling"/>
    <property type="evidence" value="ECO:0007669"/>
    <property type="project" value="TreeGrafter"/>
</dbReference>
<dbReference type="VEuPathDB" id="TriTrypDB:Lsey_0022_0470"/>
<keyword evidence="9 20" id="KW-0479">Metal-binding</keyword>
<evidence type="ECO:0000256" key="4">
    <source>
        <dbReference type="ARBA" id="ARBA00022485"/>
    </source>
</evidence>
<dbReference type="PANTHER" id="PTHR10322:SF23">
    <property type="entry name" value="DNA POLYMERASE DELTA CATALYTIC SUBUNIT"/>
    <property type="match status" value="1"/>
</dbReference>
<dbReference type="FunFam" id="3.30.420.10:FF:000004">
    <property type="entry name" value="DNA polymerase"/>
    <property type="match status" value="1"/>
</dbReference>
<gene>
    <name evidence="24" type="ORF">ABL78_1402</name>
</gene>
<sequence>MSSSALSQWKSVLRDPVPPSYLHKNVCFQLLDCCQTKGSPHEAVSRVRHTEVPIVRLYGVTAEGFSVLVHCYNYEPYLWIEAPPNWLPVHSQAFMRELNSQLSNQTQLQDTVVRIEMHQRRSLMHFKGMQLVPHLKIVVQLPQHIPKLRSLLSDRGVSCSGLWDGTRVFPTFESNVIFPLRFLVDNDVGGSNWVTLPYGKFLTSPVKTSACQIEVACSHEDLQNHEPIGDYLSIAPFRILSIDIECQGRKGMFPEPEHDPVIQIANHCVLYGHESEPLTKTIFTLKSCAPIAGAQVYSYESESEMLLAWAMFMKALDPDLLTGYNICNFDFPYLLSRAITLKVSDAYHYWGRQIHERTVARNKQFQSKQMGNREYTEVTMEGRIIMDAMVVIQRDYKLRSYSLNSVSQNFLGEQKEDVHHSIIADLQQGDEETRRRLAVYCLKDAYLPVKLLDRLMCLVNNVEMARVTGVPVGWLLERGQQIKVFSMLLRKARRKNMLVPTVEYTGGNDRGYEGATVIDPIKGFYNCPVATLDFASLYPSIIIAHNLCYSTLVRPSDVKLHSADTLDRSPTNDYFVKKEISPGVLPEVLQDLLVARKHARAMMKDVPMHSLEYKVLNGRQLALKVSANSVYGFTGAQVGKLPCLEISASVTAYGRQMIEKTKNLVEELYPGTRVLYGDTDSVMVECVTDKTASDKERLQASMEFGEEAAAKVSSHFLKPIKLEFEKVYFPYLLMNKKRYAGLLWTNTDKFDKLDAKGIETVRRDNCPLVARMVSGVLNRILIHRSVESAVDFVKGTISDLLLNRLDISNLVITKAFTKAEDEYAGAQAHIALVERMRRRDPASAPTIGDRVAYVIIKAAKGAKAYERSEDPIYVLENNIPIDTQYYLEHQLAPPILRVFEGVLDDPSVLIKGDHTRHIAISAPNKNAGGLMKFVKIQLQCISCRSVIKEGALCENCKDKAPEVYGKVMAKRNHYEAIYSQVWTQCQQCQGSLTQEVICSSRDCPVFYMRKKVQKDLREQQVLLDRFGVVDDW</sequence>
<dbReference type="Gene3D" id="1.10.287.690">
    <property type="entry name" value="Helix hairpin bin"/>
    <property type="match status" value="1"/>
</dbReference>
<dbReference type="EC" id="2.7.7.7" evidence="20"/>
<evidence type="ECO:0000256" key="13">
    <source>
        <dbReference type="ARBA" id="ARBA00022839"/>
    </source>
</evidence>
<dbReference type="AlphaFoldDB" id="A0A0N0P846"/>
<keyword evidence="8" id="KW-0540">Nuclease</keyword>
<dbReference type="Gene3D" id="1.10.132.60">
    <property type="entry name" value="DNA polymerase family B, C-terminal domain"/>
    <property type="match status" value="1"/>
</dbReference>
<dbReference type="PRINTS" id="PR00106">
    <property type="entry name" value="DNAPOLB"/>
</dbReference>
<evidence type="ECO:0000256" key="17">
    <source>
        <dbReference type="ARBA" id="ARBA00023125"/>
    </source>
</evidence>
<evidence type="ECO:0000256" key="10">
    <source>
        <dbReference type="ARBA" id="ARBA00022771"/>
    </source>
</evidence>
<evidence type="ECO:0000256" key="14">
    <source>
        <dbReference type="ARBA" id="ARBA00022932"/>
    </source>
</evidence>
<dbReference type="GO" id="GO:0051539">
    <property type="term" value="F:4 iron, 4 sulfur cluster binding"/>
    <property type="evidence" value="ECO:0007669"/>
    <property type="project" value="UniProtKB-KW"/>
</dbReference>
<comment type="caution">
    <text evidence="24">The sequence shown here is derived from an EMBL/GenBank/DDBJ whole genome shotgun (WGS) entry which is preliminary data.</text>
</comment>
<keyword evidence="17 20" id="KW-0238">DNA-binding</keyword>
<evidence type="ECO:0000256" key="12">
    <source>
        <dbReference type="ARBA" id="ARBA00022833"/>
    </source>
</evidence>
<dbReference type="FunFam" id="1.10.132.60:FF:000001">
    <property type="entry name" value="DNA polymerase"/>
    <property type="match status" value="1"/>
</dbReference>
<keyword evidence="10 20" id="KW-0863">Zinc-finger</keyword>
<evidence type="ECO:0000256" key="20">
    <source>
        <dbReference type="RuleBase" id="RU000442"/>
    </source>
</evidence>
<evidence type="ECO:0000256" key="5">
    <source>
        <dbReference type="ARBA" id="ARBA00022679"/>
    </source>
</evidence>
<evidence type="ECO:0000256" key="3">
    <source>
        <dbReference type="ARBA" id="ARBA00005755"/>
    </source>
</evidence>
<dbReference type="GO" id="GO:0045004">
    <property type="term" value="P:DNA replication proofreading"/>
    <property type="evidence" value="ECO:0007669"/>
    <property type="project" value="TreeGrafter"/>
</dbReference>
<keyword evidence="13" id="KW-0269">Exonuclease</keyword>
<dbReference type="GO" id="GO:0008296">
    <property type="term" value="F:3'-5'-DNA exonuclease activity"/>
    <property type="evidence" value="ECO:0007669"/>
    <property type="project" value="TreeGrafter"/>
</dbReference>
<evidence type="ECO:0000256" key="7">
    <source>
        <dbReference type="ARBA" id="ARBA00022705"/>
    </source>
</evidence>
<reference evidence="24 25" key="1">
    <citation type="journal article" date="2015" name="PLoS Pathog.">
        <title>Leptomonas seymouri: Adaptations to the Dixenous Life Cycle Analyzed by Genome Sequencing, Transcriptome Profiling and Co-infection with Leishmania donovani.</title>
        <authorList>
            <person name="Kraeva N."/>
            <person name="Butenko A."/>
            <person name="Hlavacova J."/>
            <person name="Kostygov A."/>
            <person name="Myskova J."/>
            <person name="Grybchuk D."/>
            <person name="Lestinova T."/>
            <person name="Votypka J."/>
            <person name="Volf P."/>
            <person name="Opperdoes F."/>
            <person name="Flegontov P."/>
            <person name="Lukes J."/>
            <person name="Yurchenko V."/>
        </authorList>
    </citation>
    <scope>NUCLEOTIDE SEQUENCE [LARGE SCALE GENOMIC DNA]</scope>
    <source>
        <strain evidence="24 25">ATCC 30220</strain>
    </source>
</reference>
<comment type="catalytic activity">
    <reaction evidence="19 20">
        <text>DNA(n) + a 2'-deoxyribonucleoside 5'-triphosphate = DNA(n+1) + diphosphate</text>
        <dbReference type="Rhea" id="RHEA:22508"/>
        <dbReference type="Rhea" id="RHEA-COMP:17339"/>
        <dbReference type="Rhea" id="RHEA-COMP:17340"/>
        <dbReference type="ChEBI" id="CHEBI:33019"/>
        <dbReference type="ChEBI" id="CHEBI:61560"/>
        <dbReference type="ChEBI" id="CHEBI:173112"/>
        <dbReference type="EC" id="2.7.7.7"/>
    </reaction>
</comment>
<keyword evidence="25" id="KW-1185">Reference proteome</keyword>
<evidence type="ECO:0000256" key="11">
    <source>
        <dbReference type="ARBA" id="ARBA00022801"/>
    </source>
</evidence>
<keyword evidence="7 20" id="KW-0235">DNA replication</keyword>
<dbReference type="InterPro" id="IPR050240">
    <property type="entry name" value="DNA_pol_type-B"/>
</dbReference>
<name>A0A0N0P846_LEPSE</name>
<comment type="similarity">
    <text evidence="3 20">Belongs to the DNA polymerase type-B family.</text>
</comment>
<dbReference type="GO" id="GO:0008270">
    <property type="term" value="F:zinc ion binding"/>
    <property type="evidence" value="ECO:0007669"/>
    <property type="project" value="UniProtKB-KW"/>
</dbReference>
<evidence type="ECO:0000256" key="19">
    <source>
        <dbReference type="ARBA" id="ARBA00049244"/>
    </source>
</evidence>
<evidence type="ECO:0000256" key="18">
    <source>
        <dbReference type="ARBA" id="ARBA00023242"/>
    </source>
</evidence>
<dbReference type="InterPro" id="IPR042087">
    <property type="entry name" value="DNA_pol_B_thumb"/>
</dbReference>
<feature type="domain" description="C4-type zinc-finger of DNA polymerase delta" evidence="23">
    <location>
        <begin position="940"/>
        <end position="1009"/>
    </location>
</feature>
<dbReference type="CDD" id="cd05533">
    <property type="entry name" value="POLBc_delta"/>
    <property type="match status" value="1"/>
</dbReference>
<evidence type="ECO:0000256" key="8">
    <source>
        <dbReference type="ARBA" id="ARBA00022722"/>
    </source>
</evidence>
<dbReference type="GO" id="GO:0003887">
    <property type="term" value="F:DNA-directed DNA polymerase activity"/>
    <property type="evidence" value="ECO:0007669"/>
    <property type="project" value="UniProtKB-KW"/>
</dbReference>
<evidence type="ECO:0000313" key="25">
    <source>
        <dbReference type="Proteomes" id="UP000038009"/>
    </source>
</evidence>
<protein>
    <recommendedName>
        <fullName evidence="20">DNA polymerase</fullName>
        <ecNumber evidence="20">2.7.7.7</ecNumber>
    </recommendedName>
</protein>
<dbReference type="Pfam" id="PF00136">
    <property type="entry name" value="DNA_pol_B"/>
    <property type="match status" value="1"/>
</dbReference>
<dbReference type="GO" id="GO:0043625">
    <property type="term" value="C:delta DNA polymerase complex"/>
    <property type="evidence" value="ECO:0007669"/>
    <property type="project" value="TreeGrafter"/>
</dbReference>
<dbReference type="Gene3D" id="3.30.342.10">
    <property type="entry name" value="DNA Polymerase, chain B, domain 1"/>
    <property type="match status" value="1"/>
</dbReference>
<dbReference type="InterPro" id="IPR025687">
    <property type="entry name" value="Znf-C4pol"/>
</dbReference>
<accession>A0A0N0P846</accession>
<keyword evidence="6 20" id="KW-0548">Nucleotidyltransferase</keyword>
<dbReference type="InterPro" id="IPR012337">
    <property type="entry name" value="RNaseH-like_sf"/>
</dbReference>
<evidence type="ECO:0000313" key="24">
    <source>
        <dbReference type="EMBL" id="KPI89526.1"/>
    </source>
</evidence>
<dbReference type="CDD" id="cd05777">
    <property type="entry name" value="DNA_polB_delta_exo"/>
    <property type="match status" value="1"/>
</dbReference>
<keyword evidence="16 20" id="KW-0411">Iron-sulfur</keyword>
<dbReference type="GO" id="GO:0000166">
    <property type="term" value="F:nucleotide binding"/>
    <property type="evidence" value="ECO:0007669"/>
    <property type="project" value="InterPro"/>
</dbReference>
<dbReference type="InterPro" id="IPR023211">
    <property type="entry name" value="DNA_pol_palm_dom_sf"/>
</dbReference>
<dbReference type="InterPro" id="IPR043502">
    <property type="entry name" value="DNA/RNA_pol_sf"/>
</dbReference>
<feature type="domain" description="DNA-directed DNA polymerase family B multifunctional" evidence="21">
    <location>
        <begin position="471"/>
        <end position="900"/>
    </location>
</feature>
<dbReference type="Gene3D" id="3.30.420.10">
    <property type="entry name" value="Ribonuclease H-like superfamily/Ribonuclease H"/>
    <property type="match status" value="1"/>
</dbReference>
<dbReference type="GO" id="GO:0006297">
    <property type="term" value="P:nucleotide-excision repair, DNA gap filling"/>
    <property type="evidence" value="ECO:0007669"/>
    <property type="project" value="TreeGrafter"/>
</dbReference>
<dbReference type="InterPro" id="IPR017964">
    <property type="entry name" value="DNA-dir_DNA_pol_B_CS"/>
</dbReference>
<dbReference type="SMART" id="SM00486">
    <property type="entry name" value="POLBc"/>
    <property type="match status" value="1"/>
</dbReference>
<evidence type="ECO:0000259" key="22">
    <source>
        <dbReference type="Pfam" id="PF03104"/>
    </source>
</evidence>
<organism evidence="24 25">
    <name type="scientific">Leptomonas seymouri</name>
    <dbReference type="NCBI Taxonomy" id="5684"/>
    <lineage>
        <taxon>Eukaryota</taxon>
        <taxon>Discoba</taxon>
        <taxon>Euglenozoa</taxon>
        <taxon>Kinetoplastea</taxon>
        <taxon>Metakinetoplastina</taxon>
        <taxon>Trypanosomatida</taxon>
        <taxon>Trypanosomatidae</taxon>
        <taxon>Leishmaniinae</taxon>
        <taxon>Leptomonas</taxon>
    </lineage>
</organism>
<dbReference type="SUPFAM" id="SSF56672">
    <property type="entry name" value="DNA/RNA polymerases"/>
    <property type="match status" value="1"/>
</dbReference>
<keyword evidence="15 20" id="KW-0408">Iron</keyword>
<dbReference type="PROSITE" id="PS00116">
    <property type="entry name" value="DNA_POLYMERASE_B"/>
    <property type="match status" value="1"/>
</dbReference>
<dbReference type="NCBIfam" id="TIGR00592">
    <property type="entry name" value="pol2"/>
    <property type="match status" value="1"/>
</dbReference>
<dbReference type="OrthoDB" id="2414538at2759"/>
<evidence type="ECO:0000256" key="1">
    <source>
        <dbReference type="ARBA" id="ARBA00001966"/>
    </source>
</evidence>
<dbReference type="OMA" id="CNNCRPR"/>
<dbReference type="EMBL" id="LJSK01000022">
    <property type="protein sequence ID" value="KPI89526.1"/>
    <property type="molecule type" value="Genomic_DNA"/>
</dbReference>
<dbReference type="GO" id="GO:0003677">
    <property type="term" value="F:DNA binding"/>
    <property type="evidence" value="ECO:0007669"/>
    <property type="project" value="UniProtKB-KW"/>
</dbReference>
<comment type="subcellular location">
    <subcellularLocation>
        <location evidence="2 20">Nucleus</location>
    </subcellularLocation>
</comment>
<evidence type="ECO:0000256" key="15">
    <source>
        <dbReference type="ARBA" id="ARBA00023004"/>
    </source>
</evidence>
<dbReference type="Proteomes" id="UP000038009">
    <property type="component" value="Unassembled WGS sequence"/>
</dbReference>
<evidence type="ECO:0000256" key="2">
    <source>
        <dbReference type="ARBA" id="ARBA00004123"/>
    </source>
</evidence>
<dbReference type="InterPro" id="IPR006134">
    <property type="entry name" value="DNA-dir_DNA_pol_B_multi_dom"/>
</dbReference>
<keyword evidence="14 20" id="KW-0239">DNA-directed DNA polymerase</keyword>
<dbReference type="InterPro" id="IPR036397">
    <property type="entry name" value="RNaseH_sf"/>
</dbReference>
<evidence type="ECO:0000256" key="6">
    <source>
        <dbReference type="ARBA" id="ARBA00022695"/>
    </source>
</evidence>
<dbReference type="InterPro" id="IPR006172">
    <property type="entry name" value="DNA-dir_DNA_pol_B"/>
</dbReference>
<keyword evidence="12 20" id="KW-0862">Zinc</keyword>
<dbReference type="FunFam" id="3.30.342.10:FF:000016">
    <property type="entry name" value="DNA polymerase"/>
    <property type="match status" value="1"/>
</dbReference>
<keyword evidence="18 20" id="KW-0539">Nucleus</keyword>
<keyword evidence="5 20" id="KW-0808">Transferase</keyword>
<keyword evidence="11" id="KW-0378">Hydrolase</keyword>
<dbReference type="SUPFAM" id="SSF53098">
    <property type="entry name" value="Ribonuclease H-like"/>
    <property type="match status" value="1"/>
</dbReference>
<dbReference type="InterPro" id="IPR006133">
    <property type="entry name" value="DNA-dir_DNA_pol_B_exonuc"/>
</dbReference>
<proteinExistence type="inferred from homology"/>
<dbReference type="Pfam" id="PF03104">
    <property type="entry name" value="DNA_pol_B_exo1"/>
    <property type="match status" value="1"/>
</dbReference>
<evidence type="ECO:0000256" key="16">
    <source>
        <dbReference type="ARBA" id="ARBA00023014"/>
    </source>
</evidence>
<dbReference type="Gene3D" id="3.90.1600.10">
    <property type="entry name" value="Palm domain of DNA polymerase"/>
    <property type="match status" value="1"/>
</dbReference>
<evidence type="ECO:0000259" key="21">
    <source>
        <dbReference type="Pfam" id="PF00136"/>
    </source>
</evidence>
<comment type="cofactor">
    <cofactor evidence="1 20">
        <name>[4Fe-4S] cluster</name>
        <dbReference type="ChEBI" id="CHEBI:49883"/>
    </cofactor>
</comment>
<evidence type="ECO:0000259" key="23">
    <source>
        <dbReference type="Pfam" id="PF14260"/>
    </source>
</evidence>